<evidence type="ECO:0000313" key="1">
    <source>
        <dbReference type="EMBL" id="PYC72390.1"/>
    </source>
</evidence>
<protein>
    <submittedName>
        <fullName evidence="1">Uncharacterized protein</fullName>
    </submittedName>
</protein>
<accession>A0A318NLC8</accession>
<dbReference type="EMBL" id="PYBV01000011">
    <property type="protein sequence ID" value="PYC72390.1"/>
    <property type="molecule type" value="Genomic_DNA"/>
</dbReference>
<gene>
    <name evidence="1" type="ORF">C7C45_08005</name>
</gene>
<name>A0A318NLC8_9ACTN</name>
<evidence type="ECO:0000313" key="2">
    <source>
        <dbReference type="Proteomes" id="UP000248333"/>
    </source>
</evidence>
<dbReference type="Proteomes" id="UP000248333">
    <property type="component" value="Unassembled WGS sequence"/>
</dbReference>
<organism evidence="1 2">
    <name type="scientific">Micromonospora arborensis</name>
    <dbReference type="NCBI Taxonomy" id="2116518"/>
    <lineage>
        <taxon>Bacteria</taxon>
        <taxon>Bacillati</taxon>
        <taxon>Actinomycetota</taxon>
        <taxon>Actinomycetes</taxon>
        <taxon>Micromonosporales</taxon>
        <taxon>Micromonosporaceae</taxon>
        <taxon>Micromonospora</taxon>
    </lineage>
</organism>
<reference evidence="1 2" key="1">
    <citation type="submission" date="2018-03" db="EMBL/GenBank/DDBJ databases">
        <title>Bioinformatic expansion and discovery of thiopeptide antibiotics.</title>
        <authorList>
            <person name="Schwalen C.J."/>
            <person name="Hudson G.A."/>
            <person name="Mitchell D.A."/>
        </authorList>
    </citation>
    <scope>NUCLEOTIDE SEQUENCE [LARGE SCALE GENOMIC DNA]</scope>
    <source>
        <strain evidence="1 2">NRRL 8041</strain>
    </source>
</reference>
<proteinExistence type="predicted"/>
<sequence length="120" mass="12999">MDLMTTVDTLANHQASHKLDRQIGVSICPFASMIVMHRAAERCPRCCPFVAERDRSGGVVRLDCGQRREQGMVVLAGLPWWSPGAVVVTETGFPARISRAGSAGLPFVQVKAVKPVKGVR</sequence>
<dbReference type="AlphaFoldDB" id="A0A318NLC8"/>
<keyword evidence="2" id="KW-1185">Reference proteome</keyword>
<comment type="caution">
    <text evidence="1">The sequence shown here is derived from an EMBL/GenBank/DDBJ whole genome shotgun (WGS) entry which is preliminary data.</text>
</comment>